<dbReference type="GO" id="GO:0016747">
    <property type="term" value="F:acyltransferase activity, transferring groups other than amino-acyl groups"/>
    <property type="evidence" value="ECO:0007669"/>
    <property type="project" value="InterPro"/>
</dbReference>
<dbReference type="STRING" id="1184267.A11Q_2185"/>
<dbReference type="SUPFAM" id="SSF55729">
    <property type="entry name" value="Acyl-CoA N-acyltransferases (Nat)"/>
    <property type="match status" value="1"/>
</dbReference>
<feature type="domain" description="N-acetyltransferase" evidence="1">
    <location>
        <begin position="5"/>
        <end position="152"/>
    </location>
</feature>
<accession>M4VEE0</accession>
<dbReference type="PROSITE" id="PS51186">
    <property type="entry name" value="GNAT"/>
    <property type="match status" value="1"/>
</dbReference>
<dbReference type="InterPro" id="IPR000182">
    <property type="entry name" value="GNAT_dom"/>
</dbReference>
<dbReference type="Gene3D" id="3.40.630.30">
    <property type="match status" value="1"/>
</dbReference>
<dbReference type="EMBL" id="CP003537">
    <property type="protein sequence ID" value="AGH96401.1"/>
    <property type="molecule type" value="Genomic_DNA"/>
</dbReference>
<dbReference type="Proteomes" id="UP000012040">
    <property type="component" value="Chromosome"/>
</dbReference>
<dbReference type="OrthoDB" id="5294840at2"/>
<evidence type="ECO:0000313" key="3">
    <source>
        <dbReference type="Proteomes" id="UP000012040"/>
    </source>
</evidence>
<dbReference type="CDD" id="cd04301">
    <property type="entry name" value="NAT_SF"/>
    <property type="match status" value="1"/>
</dbReference>
<reference evidence="2 3" key="1">
    <citation type="journal article" date="2013" name="ISME J.">
        <title>By their genes ye shall know them: genomic signatures of predatory bacteria.</title>
        <authorList>
            <person name="Pasternak Z."/>
            <person name="Pietrokovski S."/>
            <person name="Rotem O."/>
            <person name="Gophna U."/>
            <person name="Lurie-Weinberger M.N."/>
            <person name="Jurkevitch E."/>
        </authorList>
    </citation>
    <scope>NUCLEOTIDE SEQUENCE [LARGE SCALE GENOMIC DNA]</scope>
    <source>
        <strain evidence="2 3">JSS</strain>
    </source>
</reference>
<gene>
    <name evidence="2" type="ORF">A11Q_2185</name>
</gene>
<keyword evidence="3" id="KW-1185">Reference proteome</keyword>
<dbReference type="AlphaFoldDB" id="M4VEE0"/>
<evidence type="ECO:0000313" key="2">
    <source>
        <dbReference type="EMBL" id="AGH96401.1"/>
    </source>
</evidence>
<organism evidence="2 3">
    <name type="scientific">Pseudobdellovibrio exovorus JSS</name>
    <dbReference type="NCBI Taxonomy" id="1184267"/>
    <lineage>
        <taxon>Bacteria</taxon>
        <taxon>Pseudomonadati</taxon>
        <taxon>Bdellovibrionota</taxon>
        <taxon>Bdellovibrionia</taxon>
        <taxon>Bdellovibrionales</taxon>
        <taxon>Pseudobdellovibrionaceae</taxon>
        <taxon>Pseudobdellovibrio</taxon>
    </lineage>
</organism>
<proteinExistence type="predicted"/>
<dbReference type="RefSeq" id="WP_015470891.1">
    <property type="nucleotide sequence ID" value="NC_020813.1"/>
</dbReference>
<dbReference type="HOGENOM" id="CLU_056607_4_1_7"/>
<name>M4VEE0_9BACT</name>
<protein>
    <submittedName>
        <fullName evidence="2">Acetyltransferase</fullName>
    </submittedName>
</protein>
<dbReference type="KEGG" id="bex:A11Q_2185"/>
<evidence type="ECO:0000259" key="1">
    <source>
        <dbReference type="PROSITE" id="PS51186"/>
    </source>
</evidence>
<dbReference type="Pfam" id="PF13508">
    <property type="entry name" value="Acetyltransf_7"/>
    <property type="match status" value="1"/>
</dbReference>
<dbReference type="InterPro" id="IPR016181">
    <property type="entry name" value="Acyl_CoA_acyltransferase"/>
</dbReference>
<keyword evidence="2" id="KW-0808">Transferase</keyword>
<dbReference type="eggNOG" id="COG0456">
    <property type="taxonomic scope" value="Bacteria"/>
</dbReference>
<dbReference type="PATRIC" id="fig|1184267.3.peg.2212"/>
<sequence length="152" mass="17220">MGTTESYKTLLISTEQTYDLRDRVLRGPRPPESIYYPGDEVETTFHVGVVQGDRVLSNGTFMKQSHPHFPDSKSTYRLRGMATDPEFQGQGFGQLVINAALEELKLRKADLIWFNGRTSAEAFYRKLGFLVEDEIFDIPGAGPHKVMYKSLV</sequence>